<gene>
    <name evidence="1" type="ORF">K435DRAFT_802705</name>
</gene>
<dbReference type="AlphaFoldDB" id="A0A4S8LKE3"/>
<reference evidence="1 2" key="1">
    <citation type="journal article" date="2019" name="Nat. Ecol. Evol.">
        <title>Megaphylogeny resolves global patterns of mushroom evolution.</title>
        <authorList>
            <person name="Varga T."/>
            <person name="Krizsan K."/>
            <person name="Foldi C."/>
            <person name="Dima B."/>
            <person name="Sanchez-Garcia M."/>
            <person name="Sanchez-Ramirez S."/>
            <person name="Szollosi G.J."/>
            <person name="Szarkandi J.G."/>
            <person name="Papp V."/>
            <person name="Albert L."/>
            <person name="Andreopoulos W."/>
            <person name="Angelini C."/>
            <person name="Antonin V."/>
            <person name="Barry K.W."/>
            <person name="Bougher N.L."/>
            <person name="Buchanan P."/>
            <person name="Buyck B."/>
            <person name="Bense V."/>
            <person name="Catcheside P."/>
            <person name="Chovatia M."/>
            <person name="Cooper J."/>
            <person name="Damon W."/>
            <person name="Desjardin D."/>
            <person name="Finy P."/>
            <person name="Geml J."/>
            <person name="Haridas S."/>
            <person name="Hughes K."/>
            <person name="Justo A."/>
            <person name="Karasinski D."/>
            <person name="Kautmanova I."/>
            <person name="Kiss B."/>
            <person name="Kocsube S."/>
            <person name="Kotiranta H."/>
            <person name="LaButti K.M."/>
            <person name="Lechner B.E."/>
            <person name="Liimatainen K."/>
            <person name="Lipzen A."/>
            <person name="Lukacs Z."/>
            <person name="Mihaltcheva S."/>
            <person name="Morgado L.N."/>
            <person name="Niskanen T."/>
            <person name="Noordeloos M.E."/>
            <person name="Ohm R.A."/>
            <person name="Ortiz-Santana B."/>
            <person name="Ovrebo C."/>
            <person name="Racz N."/>
            <person name="Riley R."/>
            <person name="Savchenko A."/>
            <person name="Shiryaev A."/>
            <person name="Soop K."/>
            <person name="Spirin V."/>
            <person name="Szebenyi C."/>
            <person name="Tomsovsky M."/>
            <person name="Tulloss R.E."/>
            <person name="Uehling J."/>
            <person name="Grigoriev I.V."/>
            <person name="Vagvolgyi C."/>
            <person name="Papp T."/>
            <person name="Martin F.M."/>
            <person name="Miettinen O."/>
            <person name="Hibbett D.S."/>
            <person name="Nagy L.G."/>
        </authorList>
    </citation>
    <scope>NUCLEOTIDE SEQUENCE [LARGE SCALE GENOMIC DNA]</scope>
    <source>
        <strain evidence="1 2">CBS 962.96</strain>
    </source>
</reference>
<name>A0A4S8LKE3_DENBC</name>
<accession>A0A4S8LKE3</accession>
<dbReference type="Proteomes" id="UP000297245">
    <property type="component" value="Unassembled WGS sequence"/>
</dbReference>
<organism evidence="1 2">
    <name type="scientific">Dendrothele bispora (strain CBS 962.96)</name>
    <dbReference type="NCBI Taxonomy" id="1314807"/>
    <lineage>
        <taxon>Eukaryota</taxon>
        <taxon>Fungi</taxon>
        <taxon>Dikarya</taxon>
        <taxon>Basidiomycota</taxon>
        <taxon>Agaricomycotina</taxon>
        <taxon>Agaricomycetes</taxon>
        <taxon>Agaricomycetidae</taxon>
        <taxon>Agaricales</taxon>
        <taxon>Agaricales incertae sedis</taxon>
        <taxon>Dendrothele</taxon>
    </lineage>
</organism>
<dbReference type="EMBL" id="ML179365">
    <property type="protein sequence ID" value="THU89501.1"/>
    <property type="molecule type" value="Genomic_DNA"/>
</dbReference>
<protein>
    <submittedName>
        <fullName evidence="1">Uncharacterized protein</fullName>
    </submittedName>
</protein>
<proteinExistence type="predicted"/>
<keyword evidence="2" id="KW-1185">Reference proteome</keyword>
<evidence type="ECO:0000313" key="2">
    <source>
        <dbReference type="Proteomes" id="UP000297245"/>
    </source>
</evidence>
<evidence type="ECO:0000313" key="1">
    <source>
        <dbReference type="EMBL" id="THU89501.1"/>
    </source>
</evidence>
<sequence>MDHFEEHHECRQAADDYSQIRRSKQPRFIPRDSYGGWEGEAPVVPYDVYYQDGQDDAIGATDLELLDGEFSERLSNVKEREVQATMSILSGIGMFEVPSLIKDLSSWERNSTDEVDIRTSGRVASSARSILKQQRAIRANQKLPHSYGSQNAWWKRPVT</sequence>